<evidence type="ECO:0000313" key="2">
    <source>
        <dbReference type="EMBL" id="QUC06916.1"/>
    </source>
</evidence>
<reference evidence="2 3" key="1">
    <citation type="submission" date="2021-03" db="EMBL/GenBank/DDBJ databases">
        <title>Human Oral Microbial Genomes.</title>
        <authorList>
            <person name="Johnston C.D."/>
            <person name="Chen T."/>
            <person name="Dewhirst F.E."/>
        </authorList>
    </citation>
    <scope>NUCLEOTIDE SEQUENCE [LARGE SCALE GENOMIC DNA]</scope>
    <source>
        <strain evidence="2 3">DSMZ 100122</strain>
    </source>
</reference>
<evidence type="ECO:0000313" key="3">
    <source>
        <dbReference type="Proteomes" id="UP000678513"/>
    </source>
</evidence>
<feature type="region of interest" description="Disordered" evidence="1">
    <location>
        <begin position="43"/>
        <end position="78"/>
    </location>
</feature>
<dbReference type="Proteomes" id="UP000678513">
    <property type="component" value="Chromosome"/>
</dbReference>
<dbReference type="EMBL" id="CP072384">
    <property type="protein sequence ID" value="QUC06916.1"/>
    <property type="molecule type" value="Genomic_DNA"/>
</dbReference>
<dbReference type="RefSeq" id="WP_212320961.1">
    <property type="nucleotide sequence ID" value="NZ_AP024463.1"/>
</dbReference>
<keyword evidence="3" id="KW-1185">Reference proteome</keyword>
<gene>
    <name evidence="2" type="ORF">J5A65_07995</name>
</gene>
<proteinExistence type="predicted"/>
<feature type="compositionally biased region" description="Low complexity" evidence="1">
    <location>
        <begin position="44"/>
        <end position="63"/>
    </location>
</feature>
<evidence type="ECO:0000256" key="1">
    <source>
        <dbReference type="SAM" id="MobiDB-lite"/>
    </source>
</evidence>
<accession>A0ABX7Y1K7</accession>
<protein>
    <submittedName>
        <fullName evidence="2">Uncharacterized protein</fullName>
    </submittedName>
</protein>
<organism evidence="2 3">
    <name type="scientific">Arachnia rubra</name>
    <dbReference type="NCBI Taxonomy" id="1547448"/>
    <lineage>
        <taxon>Bacteria</taxon>
        <taxon>Bacillati</taxon>
        <taxon>Actinomycetota</taxon>
        <taxon>Actinomycetes</taxon>
        <taxon>Propionibacteriales</taxon>
        <taxon>Propionibacteriaceae</taxon>
        <taxon>Arachnia</taxon>
    </lineage>
</organism>
<sequence length="236" mass="24934">MGLRRVLMLVLAGVLVIALGITAWSWAARGSWLSASLWPFGNASTSPEVSSTPTSNPSASPDPESTEGARPADNEQVVDDAKFNVPSGWSLYGEDLQPPEPGRKLVRLLHTGTGVRLQVTSMTPQSNLGDLGTACEQVSKNQQELFKDVTVTPTIAVGVDQTRGAGFTCGFHGTRNEDGLPTTVTFTFLLRASDSHILSLRSMVPDSVDVGAAARQEMAAMNCTASLSFGISLPVC</sequence>
<name>A0ABX7Y1K7_9ACTN</name>